<keyword evidence="3" id="KW-1185">Reference proteome</keyword>
<name>A0ABX0UEW6_9BACT</name>
<dbReference type="Proteomes" id="UP001179181">
    <property type="component" value="Unassembled WGS sequence"/>
</dbReference>
<comment type="caution">
    <text evidence="2">The sequence shown here is derived from an EMBL/GenBank/DDBJ whole genome shotgun (WGS) entry which is preliminary data.</text>
</comment>
<gene>
    <name evidence="2" type="ORF">FHS68_000704</name>
</gene>
<keyword evidence="1" id="KW-0472">Membrane</keyword>
<feature type="transmembrane region" description="Helical" evidence="1">
    <location>
        <begin position="163"/>
        <end position="182"/>
    </location>
</feature>
<evidence type="ECO:0000313" key="2">
    <source>
        <dbReference type="EMBL" id="NIJ51548.1"/>
    </source>
</evidence>
<evidence type="ECO:0000256" key="1">
    <source>
        <dbReference type="SAM" id="Phobius"/>
    </source>
</evidence>
<feature type="transmembrane region" description="Helical" evidence="1">
    <location>
        <begin position="20"/>
        <end position="39"/>
    </location>
</feature>
<feature type="transmembrane region" description="Helical" evidence="1">
    <location>
        <begin position="188"/>
        <end position="206"/>
    </location>
</feature>
<reference evidence="2 3" key="1">
    <citation type="submission" date="2020-03" db="EMBL/GenBank/DDBJ databases">
        <title>Genomic Encyclopedia of Type Strains, Phase IV (KMG-IV): sequencing the most valuable type-strain genomes for metagenomic binning, comparative biology and taxonomic classification.</title>
        <authorList>
            <person name="Goeker M."/>
        </authorList>
    </citation>
    <scope>NUCLEOTIDE SEQUENCE [LARGE SCALE GENOMIC DNA]</scope>
    <source>
        <strain evidence="2 3">DSM 102865</strain>
    </source>
</reference>
<keyword evidence="1" id="KW-1133">Transmembrane helix</keyword>
<evidence type="ECO:0000313" key="3">
    <source>
        <dbReference type="Proteomes" id="UP001179181"/>
    </source>
</evidence>
<feature type="transmembrane region" description="Helical" evidence="1">
    <location>
        <begin position="218"/>
        <end position="238"/>
    </location>
</feature>
<feature type="transmembrane region" description="Helical" evidence="1">
    <location>
        <begin position="136"/>
        <end position="156"/>
    </location>
</feature>
<proteinExistence type="predicted"/>
<dbReference type="EMBL" id="JAASQJ010000001">
    <property type="protein sequence ID" value="NIJ51548.1"/>
    <property type="molecule type" value="Genomic_DNA"/>
</dbReference>
<dbReference type="RefSeq" id="WP_208408152.1">
    <property type="nucleotide sequence ID" value="NZ_JAASQJ010000001.1"/>
</dbReference>
<protein>
    <submittedName>
        <fullName evidence="2">Uncharacterized protein</fullName>
    </submittedName>
</protein>
<keyword evidence="1" id="KW-0812">Transmembrane</keyword>
<feature type="transmembrane region" description="Helical" evidence="1">
    <location>
        <begin position="60"/>
        <end position="82"/>
    </location>
</feature>
<accession>A0ABX0UEW6</accession>
<sequence length="241" mass="25931">MKNSLNPDDFWFPGRWVGGISLIVGPLLLLVGSVLRLPFDFFFTNQLIAFKQHPMRIMTAYNLFLAGNILLYPAIITLATLIGRTKPGWAIWGGNFVLLGLFARTFHYGINHLAFQLVEVQSLGQATEAVANSYGAFHIVATLSAAILSGWTILAIGAYLSKAIGLIRAIALASMSALMIGVLKGSSIVSVLVILGLCVAMVPLGVEVLRSGPKPGRLAILKWSVLMFLLIGVMYFLGQAG</sequence>
<organism evidence="2 3">
    <name type="scientific">Dyadobacter arcticus</name>
    <dbReference type="NCBI Taxonomy" id="1078754"/>
    <lineage>
        <taxon>Bacteria</taxon>
        <taxon>Pseudomonadati</taxon>
        <taxon>Bacteroidota</taxon>
        <taxon>Cytophagia</taxon>
        <taxon>Cytophagales</taxon>
        <taxon>Spirosomataceae</taxon>
        <taxon>Dyadobacter</taxon>
    </lineage>
</organism>